<dbReference type="Proteomes" id="UP000198828">
    <property type="component" value="Unassembled WGS sequence"/>
</dbReference>
<sequence length="152" mass="17890">MDYKTFNQELIDYLIELDKLFEDNDIVPATMGEKKSFSLTSSDSRCFFSLDMNRASRIEAKLSMQTRYLNNNQWLIRLELNGPPHTNPDGTVTNRDHIHVIQEKDGKILNIGYNLDEFDELLFKHTKNINKVFRDFCQYCNIKITGNYQEIL</sequence>
<keyword evidence="2" id="KW-1185">Reference proteome</keyword>
<accession>A0A1H3E8W3</accession>
<evidence type="ECO:0000313" key="2">
    <source>
        <dbReference type="Proteomes" id="UP000198828"/>
    </source>
</evidence>
<proteinExistence type="predicted"/>
<dbReference type="RefSeq" id="WP_093754836.1">
    <property type="nucleotide sequence ID" value="NZ_FNNG01000018.1"/>
</dbReference>
<dbReference type="EMBL" id="FNNG01000018">
    <property type="protein sequence ID" value="SDX75121.1"/>
    <property type="molecule type" value="Genomic_DNA"/>
</dbReference>
<dbReference type="AlphaFoldDB" id="A0A1H3E8W3"/>
<dbReference type="Pfam" id="PF22398">
    <property type="entry name" value="DUF6978"/>
    <property type="match status" value="1"/>
</dbReference>
<protein>
    <submittedName>
        <fullName evidence="1">Uncharacterized protein</fullName>
    </submittedName>
</protein>
<reference evidence="1 2" key="1">
    <citation type="submission" date="2016-10" db="EMBL/GenBank/DDBJ databases">
        <authorList>
            <person name="de Groot N.N."/>
        </authorList>
    </citation>
    <scope>NUCLEOTIDE SEQUENCE [LARGE SCALE GENOMIC DNA]</scope>
    <source>
        <strain evidence="1 2">DSM 23310</strain>
    </source>
</reference>
<name>A0A1H3E8W3_9FIRM</name>
<dbReference type="InterPro" id="IPR053916">
    <property type="entry name" value="DUF6978"/>
</dbReference>
<evidence type="ECO:0000313" key="1">
    <source>
        <dbReference type="EMBL" id="SDX75121.1"/>
    </source>
</evidence>
<gene>
    <name evidence="1" type="ORF">SAMN05660923_02867</name>
</gene>
<organism evidence="1 2">
    <name type="scientific">Tepidimicrobium xylanilyticum</name>
    <dbReference type="NCBI Taxonomy" id="1123352"/>
    <lineage>
        <taxon>Bacteria</taxon>
        <taxon>Bacillati</taxon>
        <taxon>Bacillota</taxon>
        <taxon>Tissierellia</taxon>
        <taxon>Tissierellales</taxon>
        <taxon>Tepidimicrobiaceae</taxon>
        <taxon>Tepidimicrobium</taxon>
    </lineage>
</organism>
<dbReference type="OrthoDB" id="1550866at2"/>